<sequence>MAAVLLFAVTPAAASTTEPPPAVQSLEVQAADMQDWLGRSAAWSAPYTAMIDQRADRLVSLGQGKDHVLNLLNAVKNREARSWAVRWAAEQRAGMAAEYEAFSGLPPTPPPLPATISTDPALRQSAQSLVELRDRIGTLLRQTQSSGETYIDLVVAASSGRAGDLAALDGGHYAVLEAHLEAEILMLTATRGPVGEPNYYFSNAMAEANRVAITWLQLNRAIVLGQPFDRAGTVRRMREHAALSREAADDMTLSTTRTKQMLDNEPDLVGTPLYQALMPMLESLYRSAELERQIADQNVALAAATEANDGNAQNAVVAKAEVLVAERAAEFSRRQLMLAAMQ</sequence>
<dbReference type="RefSeq" id="WP_168045952.1">
    <property type="nucleotide sequence ID" value="NZ_JAATJM010000001.1"/>
</dbReference>
<accession>A0A7X5YJV8</accession>
<evidence type="ECO:0000313" key="1">
    <source>
        <dbReference type="EMBL" id="NJC41113.1"/>
    </source>
</evidence>
<reference evidence="1 2" key="1">
    <citation type="submission" date="2020-03" db="EMBL/GenBank/DDBJ databases">
        <title>Genomic Encyclopedia of Type Strains, Phase IV (KMG-IV): sequencing the most valuable type-strain genomes for metagenomic binning, comparative biology and taxonomic classification.</title>
        <authorList>
            <person name="Goeker M."/>
        </authorList>
    </citation>
    <scope>NUCLEOTIDE SEQUENCE [LARGE SCALE GENOMIC DNA]</scope>
    <source>
        <strain evidence="1 2">DSM 4736</strain>
    </source>
</reference>
<keyword evidence="2" id="KW-1185">Reference proteome</keyword>
<dbReference type="AlphaFoldDB" id="A0A7X5YJV8"/>
<dbReference type="EMBL" id="JAATJM010000001">
    <property type="protein sequence ID" value="NJC41113.1"/>
    <property type="molecule type" value="Genomic_DNA"/>
</dbReference>
<dbReference type="Proteomes" id="UP000587415">
    <property type="component" value="Unassembled WGS sequence"/>
</dbReference>
<proteinExistence type="predicted"/>
<protein>
    <submittedName>
        <fullName evidence="1">Uncharacterized protein</fullName>
    </submittedName>
</protein>
<comment type="caution">
    <text evidence="1">The sequence shown here is derived from an EMBL/GenBank/DDBJ whole genome shotgun (WGS) entry which is preliminary data.</text>
</comment>
<gene>
    <name evidence="1" type="ORF">GGQ87_001371</name>
</gene>
<evidence type="ECO:0000313" key="2">
    <source>
        <dbReference type="Proteomes" id="UP000587415"/>
    </source>
</evidence>
<name>A0A7X5YJV8_9CAUL</name>
<organism evidence="1 2">
    <name type="scientific">Brevundimonas alba</name>
    <dbReference type="NCBI Taxonomy" id="74314"/>
    <lineage>
        <taxon>Bacteria</taxon>
        <taxon>Pseudomonadati</taxon>
        <taxon>Pseudomonadota</taxon>
        <taxon>Alphaproteobacteria</taxon>
        <taxon>Caulobacterales</taxon>
        <taxon>Caulobacteraceae</taxon>
        <taxon>Brevundimonas</taxon>
    </lineage>
</organism>